<sequence>MTTDPDIKVFLDFSAGAMNVNGLVQNWETEFVEEIENLKVESLRTSFRRGFAKGLSGQISIREYERETGWSFDTPEDLNDHLSALWTRFYGDADPEENVR</sequence>
<comment type="caution">
    <text evidence="1">The sequence shown here is derived from an EMBL/GenBank/DDBJ whole genome shotgun (WGS) entry which is preliminary data.</text>
</comment>
<evidence type="ECO:0000313" key="2">
    <source>
        <dbReference type="Proteomes" id="UP001197247"/>
    </source>
</evidence>
<name>A0ABS5TT47_9ACTN</name>
<reference evidence="1 2" key="1">
    <citation type="submission" date="2021-05" db="EMBL/GenBank/DDBJ databases">
        <title>Kineosporia and Streptomyces sp. nov. two new marine actinobacteria isolated from Coral.</title>
        <authorList>
            <person name="Buangrab K."/>
            <person name="Sutthacheep M."/>
            <person name="Yeemin T."/>
            <person name="Harunari E."/>
            <person name="Igarashi Y."/>
            <person name="Kanchanasin P."/>
            <person name="Tanasupawat S."/>
            <person name="Phongsopitanun W."/>
        </authorList>
    </citation>
    <scope>NUCLEOTIDE SEQUENCE [LARGE SCALE GENOMIC DNA]</scope>
    <source>
        <strain evidence="1 2">J2-2</strain>
    </source>
</reference>
<protein>
    <submittedName>
        <fullName evidence="1">Uncharacterized protein</fullName>
    </submittedName>
</protein>
<keyword evidence="2" id="KW-1185">Reference proteome</keyword>
<dbReference type="RefSeq" id="WP_214160521.1">
    <property type="nucleotide sequence ID" value="NZ_JAHBAY010000022.1"/>
</dbReference>
<evidence type="ECO:0000313" key="1">
    <source>
        <dbReference type="EMBL" id="MBT0773984.1"/>
    </source>
</evidence>
<proteinExistence type="predicted"/>
<accession>A0ABS5TT47</accession>
<gene>
    <name evidence="1" type="ORF">KIH74_33880</name>
</gene>
<dbReference type="EMBL" id="JAHBAY010000022">
    <property type="protein sequence ID" value="MBT0773984.1"/>
    <property type="molecule type" value="Genomic_DNA"/>
</dbReference>
<organism evidence="1 2">
    <name type="scientific">Kineosporia corallincola</name>
    <dbReference type="NCBI Taxonomy" id="2835133"/>
    <lineage>
        <taxon>Bacteria</taxon>
        <taxon>Bacillati</taxon>
        <taxon>Actinomycetota</taxon>
        <taxon>Actinomycetes</taxon>
        <taxon>Kineosporiales</taxon>
        <taxon>Kineosporiaceae</taxon>
        <taxon>Kineosporia</taxon>
    </lineage>
</organism>
<dbReference type="Proteomes" id="UP001197247">
    <property type="component" value="Unassembled WGS sequence"/>
</dbReference>